<reference evidence="15" key="2">
    <citation type="submission" date="2025-09" db="UniProtKB">
        <authorList>
            <consortium name="Ensembl"/>
        </authorList>
    </citation>
    <scope>IDENTIFICATION</scope>
</reference>
<keyword evidence="4" id="KW-0479">Metal-binding</keyword>
<keyword evidence="9" id="KW-0238">DNA-binding</keyword>
<dbReference type="InterPro" id="IPR036051">
    <property type="entry name" value="KRAB_dom_sf"/>
</dbReference>
<dbReference type="Proteomes" id="UP000694569">
    <property type="component" value="Unplaced"/>
</dbReference>
<dbReference type="CDD" id="cd07765">
    <property type="entry name" value="KRAB_A-box"/>
    <property type="match status" value="1"/>
</dbReference>
<dbReference type="Gene3D" id="6.10.140.140">
    <property type="match status" value="1"/>
</dbReference>
<feature type="region of interest" description="Disordered" evidence="13">
    <location>
        <begin position="148"/>
        <end position="171"/>
    </location>
</feature>
<dbReference type="SMART" id="SM00355">
    <property type="entry name" value="ZnF_C2H2"/>
    <property type="match status" value="7"/>
</dbReference>
<dbReference type="FunFam" id="3.30.160.60:FF:000358">
    <property type="entry name" value="zinc finger protein 24"/>
    <property type="match status" value="1"/>
</dbReference>
<keyword evidence="6 12" id="KW-0863">Zinc-finger</keyword>
<dbReference type="GO" id="GO:0000978">
    <property type="term" value="F:RNA polymerase II cis-regulatory region sequence-specific DNA binding"/>
    <property type="evidence" value="ECO:0007669"/>
    <property type="project" value="TreeGrafter"/>
</dbReference>
<evidence type="ECO:0000256" key="12">
    <source>
        <dbReference type="PROSITE-ProRule" id="PRU00042"/>
    </source>
</evidence>
<evidence type="ECO:0000256" key="3">
    <source>
        <dbReference type="ARBA" id="ARBA00006991"/>
    </source>
</evidence>
<dbReference type="AlphaFoldDB" id="A0A8C5PC32"/>
<feature type="domain" description="C2H2-type" evidence="14">
    <location>
        <begin position="392"/>
        <end position="419"/>
    </location>
</feature>
<dbReference type="GO" id="GO:0005634">
    <property type="term" value="C:nucleus"/>
    <property type="evidence" value="ECO:0007669"/>
    <property type="project" value="UniProtKB-SubCell"/>
</dbReference>
<dbReference type="GO" id="GO:0008270">
    <property type="term" value="F:zinc ion binding"/>
    <property type="evidence" value="ECO:0007669"/>
    <property type="project" value="UniProtKB-KW"/>
</dbReference>
<evidence type="ECO:0000256" key="6">
    <source>
        <dbReference type="ARBA" id="ARBA00022771"/>
    </source>
</evidence>
<dbReference type="InterPro" id="IPR013087">
    <property type="entry name" value="Znf_C2H2_type"/>
</dbReference>
<dbReference type="FunFam" id="3.30.160.60:FF:001158">
    <property type="entry name" value="zinc finger protein 22"/>
    <property type="match status" value="1"/>
</dbReference>
<feature type="domain" description="C2H2-type" evidence="14">
    <location>
        <begin position="308"/>
        <end position="335"/>
    </location>
</feature>
<feature type="compositionally biased region" description="Basic and acidic residues" evidence="13">
    <location>
        <begin position="148"/>
        <end position="158"/>
    </location>
</feature>
<feature type="domain" description="C2H2-type" evidence="14">
    <location>
        <begin position="224"/>
        <end position="251"/>
    </location>
</feature>
<name>A0A8C5PC32_9ANUR</name>
<keyword evidence="8" id="KW-0805">Transcription regulation</keyword>
<dbReference type="SUPFAM" id="SSF109640">
    <property type="entry name" value="KRAB domain (Kruppel-associated box)"/>
    <property type="match status" value="1"/>
</dbReference>
<protein>
    <recommendedName>
        <fullName evidence="14">C2H2-type domain-containing protein</fullName>
    </recommendedName>
</protein>
<evidence type="ECO:0000256" key="11">
    <source>
        <dbReference type="ARBA" id="ARBA00023242"/>
    </source>
</evidence>
<organism evidence="15 16">
    <name type="scientific">Leptobrachium leishanense</name>
    <name type="common">Leishan spiny toad</name>
    <dbReference type="NCBI Taxonomy" id="445787"/>
    <lineage>
        <taxon>Eukaryota</taxon>
        <taxon>Metazoa</taxon>
        <taxon>Chordata</taxon>
        <taxon>Craniata</taxon>
        <taxon>Vertebrata</taxon>
        <taxon>Euteleostomi</taxon>
        <taxon>Amphibia</taxon>
        <taxon>Batrachia</taxon>
        <taxon>Anura</taxon>
        <taxon>Pelobatoidea</taxon>
        <taxon>Megophryidae</taxon>
        <taxon>Leptobrachium</taxon>
    </lineage>
</organism>
<dbReference type="FunFam" id="3.30.160.60:FF:002343">
    <property type="entry name" value="Zinc finger protein 33A"/>
    <property type="match status" value="2"/>
</dbReference>
<keyword evidence="10" id="KW-0804">Transcription</keyword>
<dbReference type="FunFam" id="3.30.160.60:FF:000706">
    <property type="entry name" value="Zinc finger protein"/>
    <property type="match status" value="1"/>
</dbReference>
<keyword evidence="16" id="KW-1185">Reference proteome</keyword>
<dbReference type="FunFam" id="3.30.160.60:FF:002063">
    <property type="entry name" value="RB associated KRAB zinc finger"/>
    <property type="match status" value="1"/>
</dbReference>
<dbReference type="FunFam" id="3.30.160.60:FF:000250">
    <property type="entry name" value="zinc finger protein 197 isoform X1"/>
    <property type="match status" value="1"/>
</dbReference>
<dbReference type="GO" id="GO:0003700">
    <property type="term" value="F:DNA-binding transcription factor activity"/>
    <property type="evidence" value="ECO:0007669"/>
    <property type="project" value="TreeGrafter"/>
</dbReference>
<dbReference type="Ensembl" id="ENSLLET00000013834.1">
    <property type="protein sequence ID" value="ENSLLEP00000013315.1"/>
    <property type="gene ID" value="ENSLLEG00000008373.1"/>
</dbReference>
<dbReference type="PANTHER" id="PTHR24404">
    <property type="entry name" value="ZINC FINGER PROTEIN"/>
    <property type="match status" value="1"/>
</dbReference>
<evidence type="ECO:0000256" key="2">
    <source>
        <dbReference type="ARBA" id="ARBA00004123"/>
    </source>
</evidence>
<dbReference type="PROSITE" id="PS50157">
    <property type="entry name" value="ZINC_FINGER_C2H2_2"/>
    <property type="match status" value="7"/>
</dbReference>
<dbReference type="FunFam" id="3.30.160.60:FF:000100">
    <property type="entry name" value="Zinc finger 45-like"/>
    <property type="match status" value="1"/>
</dbReference>
<dbReference type="SUPFAM" id="SSF57667">
    <property type="entry name" value="beta-beta-alpha zinc fingers"/>
    <property type="match status" value="4"/>
</dbReference>
<evidence type="ECO:0000256" key="1">
    <source>
        <dbReference type="ARBA" id="ARBA00003767"/>
    </source>
</evidence>
<feature type="domain" description="C2H2-type" evidence="14">
    <location>
        <begin position="364"/>
        <end position="391"/>
    </location>
</feature>
<comment type="function">
    <text evidence="1">May be involved in transcriptional regulation.</text>
</comment>
<dbReference type="PANTHER" id="PTHR24404:SF114">
    <property type="entry name" value="KLUMPFUSS, ISOFORM B-RELATED"/>
    <property type="match status" value="1"/>
</dbReference>
<feature type="domain" description="C2H2-type" evidence="14">
    <location>
        <begin position="336"/>
        <end position="363"/>
    </location>
</feature>
<dbReference type="PROSITE" id="PS00028">
    <property type="entry name" value="ZINC_FINGER_C2H2_1"/>
    <property type="match status" value="7"/>
</dbReference>
<feature type="domain" description="C2H2-type" evidence="14">
    <location>
        <begin position="252"/>
        <end position="279"/>
    </location>
</feature>
<proteinExistence type="inferred from homology"/>
<keyword evidence="11" id="KW-0539">Nucleus</keyword>
<dbReference type="GO" id="GO:0006357">
    <property type="term" value="P:regulation of transcription by RNA polymerase II"/>
    <property type="evidence" value="ECO:0007669"/>
    <property type="project" value="TreeGrafter"/>
</dbReference>
<dbReference type="Pfam" id="PF00096">
    <property type="entry name" value="zf-C2H2"/>
    <property type="match status" value="7"/>
</dbReference>
<evidence type="ECO:0000256" key="13">
    <source>
        <dbReference type="SAM" id="MobiDB-lite"/>
    </source>
</evidence>
<dbReference type="InterPro" id="IPR050589">
    <property type="entry name" value="Ikaros_C2H2-ZF"/>
</dbReference>
<evidence type="ECO:0000256" key="7">
    <source>
        <dbReference type="ARBA" id="ARBA00022833"/>
    </source>
</evidence>
<dbReference type="Pfam" id="PF01352">
    <property type="entry name" value="KRAB"/>
    <property type="match status" value="1"/>
</dbReference>
<evidence type="ECO:0000256" key="9">
    <source>
        <dbReference type="ARBA" id="ARBA00023125"/>
    </source>
</evidence>
<accession>A0A8C5PC32</accession>
<comment type="similarity">
    <text evidence="3">Belongs to the krueppel C2H2-type zinc-finger protein family.</text>
</comment>
<evidence type="ECO:0000256" key="5">
    <source>
        <dbReference type="ARBA" id="ARBA00022737"/>
    </source>
</evidence>
<evidence type="ECO:0000256" key="8">
    <source>
        <dbReference type="ARBA" id="ARBA00023015"/>
    </source>
</evidence>
<sequence>MDKEKNLLSQKILDLTLDIIYLLTGEDHIVVKKPGGRNADRSIHQVCDRYSEIRSVVPSPPLLMHERNNKGKILELSNQIIRLLTGEVPIRCEDVTVYLSMEEWEYVERHKDLYEDVMMEDHQPVISLDAGRCPVSRPNTEIKNKTESIKNKGEKYPKTNEPGQAEAATRSSHTFLSSGNGILLDPGIYPTTEHSQRGYPPTDIKEDPASCDEGNLISQADRPFKCTECGKGLSTKYSLRQHYMIHTGEKPFKCSKCWKSYTHKSELVHHERTHTGEKPFQCFECGKCFAQASQLVRHNVIHSGEKPFQCKECGECFSLKTSLRDHQRTHTGEKPFRCSECGNRFTRSSNLIAHKIIHTGEKPFKCHECGKCFSHASHLSSHKKIHTGEKPFKCPECGRCFIRASTLTVHKMIHTGEKPFKCNHCGKGFNRRNFEYFYISN</sequence>
<dbReference type="GeneTree" id="ENSGT01150000286944"/>
<dbReference type="Gene3D" id="3.30.160.60">
    <property type="entry name" value="Classic Zinc Finger"/>
    <property type="match status" value="8"/>
</dbReference>
<evidence type="ECO:0000256" key="10">
    <source>
        <dbReference type="ARBA" id="ARBA00023163"/>
    </source>
</evidence>
<evidence type="ECO:0000313" key="15">
    <source>
        <dbReference type="Ensembl" id="ENSLLEP00000013315.1"/>
    </source>
</evidence>
<keyword evidence="5" id="KW-0677">Repeat</keyword>
<keyword evidence="7" id="KW-0862">Zinc</keyword>
<evidence type="ECO:0000313" key="16">
    <source>
        <dbReference type="Proteomes" id="UP000694569"/>
    </source>
</evidence>
<reference evidence="15" key="1">
    <citation type="submission" date="2025-08" db="UniProtKB">
        <authorList>
            <consortium name="Ensembl"/>
        </authorList>
    </citation>
    <scope>IDENTIFICATION</scope>
</reference>
<dbReference type="InterPro" id="IPR001909">
    <property type="entry name" value="KRAB"/>
</dbReference>
<evidence type="ECO:0000259" key="14">
    <source>
        <dbReference type="PROSITE" id="PS50157"/>
    </source>
</evidence>
<evidence type="ECO:0000256" key="4">
    <source>
        <dbReference type="ARBA" id="ARBA00022723"/>
    </source>
</evidence>
<comment type="subcellular location">
    <subcellularLocation>
        <location evidence="2">Nucleus</location>
    </subcellularLocation>
</comment>
<feature type="domain" description="C2H2-type" evidence="14">
    <location>
        <begin position="280"/>
        <end position="307"/>
    </location>
</feature>
<dbReference type="InterPro" id="IPR036236">
    <property type="entry name" value="Znf_C2H2_sf"/>
</dbReference>